<evidence type="ECO:0000256" key="4">
    <source>
        <dbReference type="ARBA" id="ARBA00022475"/>
    </source>
</evidence>
<feature type="transmembrane region" description="Helical" evidence="14">
    <location>
        <begin position="298"/>
        <end position="324"/>
    </location>
</feature>
<organism evidence="15 16">
    <name type="scientific">Seminavis robusta</name>
    <dbReference type="NCBI Taxonomy" id="568900"/>
    <lineage>
        <taxon>Eukaryota</taxon>
        <taxon>Sar</taxon>
        <taxon>Stramenopiles</taxon>
        <taxon>Ochrophyta</taxon>
        <taxon>Bacillariophyta</taxon>
        <taxon>Bacillariophyceae</taxon>
        <taxon>Bacillariophycidae</taxon>
        <taxon>Naviculales</taxon>
        <taxon>Naviculaceae</taxon>
        <taxon>Seminavis</taxon>
    </lineage>
</organism>
<keyword evidence="9" id="KW-0869">Chloride channel</keyword>
<dbReference type="Proteomes" id="UP001153069">
    <property type="component" value="Unassembled WGS sequence"/>
</dbReference>
<gene>
    <name evidence="15" type="ORF">SEMRO_1233_G254770.1</name>
</gene>
<dbReference type="AlphaFoldDB" id="A0A9N8EK20"/>
<keyword evidence="10" id="KW-0325">Glycoprotein</keyword>
<feature type="region of interest" description="Disordered" evidence="13">
    <location>
        <begin position="538"/>
        <end position="595"/>
    </location>
</feature>
<protein>
    <submittedName>
        <fullName evidence="15">Uncharacterized protein</fullName>
    </submittedName>
</protein>
<keyword evidence="16" id="KW-1185">Reference proteome</keyword>
<dbReference type="GO" id="GO:0005886">
    <property type="term" value="C:plasma membrane"/>
    <property type="evidence" value="ECO:0007669"/>
    <property type="project" value="UniProtKB-SubCell"/>
</dbReference>
<evidence type="ECO:0000256" key="14">
    <source>
        <dbReference type="SAM" id="Phobius"/>
    </source>
</evidence>
<keyword evidence="6 14" id="KW-1133">Transmembrane helix</keyword>
<evidence type="ECO:0000256" key="2">
    <source>
        <dbReference type="ARBA" id="ARBA00009849"/>
    </source>
</evidence>
<evidence type="ECO:0000256" key="3">
    <source>
        <dbReference type="ARBA" id="ARBA00022448"/>
    </source>
</evidence>
<feature type="transmembrane region" description="Helical" evidence="14">
    <location>
        <begin position="45"/>
        <end position="72"/>
    </location>
</feature>
<evidence type="ECO:0000256" key="5">
    <source>
        <dbReference type="ARBA" id="ARBA00022692"/>
    </source>
</evidence>
<evidence type="ECO:0000256" key="8">
    <source>
        <dbReference type="ARBA" id="ARBA00023136"/>
    </source>
</evidence>
<evidence type="ECO:0000313" key="16">
    <source>
        <dbReference type="Proteomes" id="UP001153069"/>
    </source>
</evidence>
<evidence type="ECO:0000256" key="1">
    <source>
        <dbReference type="ARBA" id="ARBA00004651"/>
    </source>
</evidence>
<name>A0A9N8EK20_9STRA</name>
<keyword evidence="3" id="KW-0813">Transport</keyword>
<dbReference type="GO" id="GO:0034707">
    <property type="term" value="C:chloride channel complex"/>
    <property type="evidence" value="ECO:0007669"/>
    <property type="project" value="UniProtKB-KW"/>
</dbReference>
<sequence length="595" mass="64463">MYEILSSYGDQAHRSLALDAFRNAPRLGRTNNFADLFNDDKRADYINGVLVVALILECIFLTWAIGLCFLMCMGKQRVGFLSGAPYDASLDGNVRVENPRVMRGRATFGVSGMILITFTFLLIFLGIGNLDETTTELSSGAGLGRDLFVDSGDLLNQFLDTAKAAVEARDAAVNALQNAFDTGDLSDNLSTVANTSLSTAQKVSTKYVINNINFQERAVEVVDQLYALEDMIQSQSTELSGVIGEGEKTCSNLSDGLDEVELRALQLGYGIPYTVVPAFMMVLMVLTALGVNNSGKNWCTAFCFVPFYIILIILLIVFTGAFAVGGIMNGDFCAGGQDQSAAGTLLQIMDNKGISADSLQYETVEYVINGCRFDTPGEQFPLLFLEEFDAKLGIVEQRLDEFTAEVDAVGVDALVGVVGSANLTRVREGVRVMKEEAVSMVTVIKAAVAVLACERFYEIYVKVADDATCDKTYKGLVWSFSSFLVMSLCGMLMITFRAVLYPLAGDQADDYSWNEVKEQEGINAASNDGIPDEVVGTNPYEQDEGVKGSTTQETEAVRTEAPMGGQAQQAYEAVGDDNPFADDGGNDQPKKSSWE</sequence>
<keyword evidence="7" id="KW-0406">Ion transport</keyword>
<accession>A0A9N8EK20</accession>
<feature type="transmembrane region" description="Helical" evidence="14">
    <location>
        <begin position="108"/>
        <end position="127"/>
    </location>
</feature>
<proteinExistence type="inferred from homology"/>
<reference evidence="15" key="1">
    <citation type="submission" date="2020-06" db="EMBL/GenBank/DDBJ databases">
        <authorList>
            <consortium name="Plant Systems Biology data submission"/>
        </authorList>
    </citation>
    <scope>NUCLEOTIDE SEQUENCE</scope>
    <source>
        <strain evidence="15">D6</strain>
    </source>
</reference>
<evidence type="ECO:0000256" key="9">
    <source>
        <dbReference type="ARBA" id="ARBA00023173"/>
    </source>
</evidence>
<evidence type="ECO:0000256" key="11">
    <source>
        <dbReference type="ARBA" id="ARBA00023214"/>
    </source>
</evidence>
<keyword evidence="5 14" id="KW-0812">Transmembrane</keyword>
<keyword evidence="12" id="KW-0407">Ion channel</keyword>
<comment type="subcellular location">
    <subcellularLocation>
        <location evidence="1">Cell membrane</location>
        <topology evidence="1">Multi-pass membrane protein</topology>
    </subcellularLocation>
</comment>
<keyword evidence="8 14" id="KW-0472">Membrane</keyword>
<keyword evidence="4" id="KW-1003">Cell membrane</keyword>
<feature type="transmembrane region" description="Helical" evidence="14">
    <location>
        <begin position="271"/>
        <end position="291"/>
    </location>
</feature>
<evidence type="ECO:0000256" key="13">
    <source>
        <dbReference type="SAM" id="MobiDB-lite"/>
    </source>
</evidence>
<dbReference type="PANTHER" id="PTHR12424">
    <property type="entry name" value="TWEETY-RELATED"/>
    <property type="match status" value="1"/>
</dbReference>
<evidence type="ECO:0000256" key="6">
    <source>
        <dbReference type="ARBA" id="ARBA00022989"/>
    </source>
</evidence>
<dbReference type="InterPro" id="IPR006990">
    <property type="entry name" value="Tweety"/>
</dbReference>
<evidence type="ECO:0000256" key="10">
    <source>
        <dbReference type="ARBA" id="ARBA00023180"/>
    </source>
</evidence>
<dbReference type="PANTHER" id="PTHR12424:SF19">
    <property type="entry name" value="INTEGRASE ZINC-BINDING DOMAIN-CONTAINING PROTEIN"/>
    <property type="match status" value="1"/>
</dbReference>
<evidence type="ECO:0000313" key="15">
    <source>
        <dbReference type="EMBL" id="CAB9521790.1"/>
    </source>
</evidence>
<evidence type="ECO:0000256" key="12">
    <source>
        <dbReference type="ARBA" id="ARBA00023303"/>
    </source>
</evidence>
<comment type="similarity">
    <text evidence="2">Belongs to the tweety family.</text>
</comment>
<keyword evidence="11" id="KW-0868">Chloride</keyword>
<comment type="caution">
    <text evidence="15">The sequence shown here is derived from an EMBL/GenBank/DDBJ whole genome shotgun (WGS) entry which is preliminary data.</text>
</comment>
<evidence type="ECO:0000256" key="7">
    <source>
        <dbReference type="ARBA" id="ARBA00023065"/>
    </source>
</evidence>
<dbReference type="EMBL" id="CAICTM010001231">
    <property type="protein sequence ID" value="CAB9521790.1"/>
    <property type="molecule type" value="Genomic_DNA"/>
</dbReference>
<dbReference type="GO" id="GO:0005254">
    <property type="term" value="F:chloride channel activity"/>
    <property type="evidence" value="ECO:0007669"/>
    <property type="project" value="UniProtKB-KW"/>
</dbReference>